<evidence type="ECO:0000313" key="3">
    <source>
        <dbReference type="RefSeq" id="XP_005105921.2"/>
    </source>
</evidence>
<keyword evidence="2" id="KW-1185">Reference proteome</keyword>
<organism evidence="2 3">
    <name type="scientific">Aplysia californica</name>
    <name type="common">California sea hare</name>
    <dbReference type="NCBI Taxonomy" id="6500"/>
    <lineage>
        <taxon>Eukaryota</taxon>
        <taxon>Metazoa</taxon>
        <taxon>Spiralia</taxon>
        <taxon>Lophotrochozoa</taxon>
        <taxon>Mollusca</taxon>
        <taxon>Gastropoda</taxon>
        <taxon>Heterobranchia</taxon>
        <taxon>Euthyneura</taxon>
        <taxon>Tectipleura</taxon>
        <taxon>Aplysiida</taxon>
        <taxon>Aplysioidea</taxon>
        <taxon>Aplysiidae</taxon>
        <taxon>Aplysia</taxon>
    </lineage>
</organism>
<feature type="compositionally biased region" description="Basic and acidic residues" evidence="1">
    <location>
        <begin position="305"/>
        <end position="316"/>
    </location>
</feature>
<reference evidence="3" key="1">
    <citation type="submission" date="2025-08" db="UniProtKB">
        <authorList>
            <consortium name="RefSeq"/>
        </authorList>
    </citation>
    <scope>IDENTIFICATION</scope>
</reference>
<gene>
    <name evidence="3" type="primary">LOC101853484</name>
</gene>
<dbReference type="RefSeq" id="XP_005105921.2">
    <property type="nucleotide sequence ID" value="XM_005105864.3"/>
</dbReference>
<evidence type="ECO:0000313" key="2">
    <source>
        <dbReference type="Proteomes" id="UP000694888"/>
    </source>
</evidence>
<sequence length="316" mass="35571">MKMATTTVERLLAGVVSLIMAATILEEFTGHIRGVSQASVINSKPRPIRIPVNPAGPQSLHDIQYAHHISARVHHRRGSSPRAEKALSLVPNEDKLFIENIPIDSYSAKGPKRLLSRPPSTNFLRPGLKDLSLKASSEYPNFFRNSSAPDRGKFGRLYSKGISQRKSERQQLLLTGGKHQRDRVYVRPMRRKRRRRSKRMAGFDQEDTRIPPEYGLVVHVQNVESGSNSSIDSTISRLKSALATELSWVPQFIHVKSINFAGSRIEFYFENADGQLVTANRFLSEDLQDRLSGHVPDLGLSQVSPDREITSRHHEP</sequence>
<accession>A0ABM0K0J8</accession>
<name>A0ABM0K0J8_APLCA</name>
<evidence type="ECO:0000256" key="1">
    <source>
        <dbReference type="SAM" id="MobiDB-lite"/>
    </source>
</evidence>
<proteinExistence type="predicted"/>
<protein>
    <submittedName>
        <fullName evidence="3">Uncharacterized protein LOC101853484</fullName>
    </submittedName>
</protein>
<feature type="non-terminal residue" evidence="3">
    <location>
        <position position="316"/>
    </location>
</feature>
<dbReference type="GeneID" id="101853484"/>
<feature type="region of interest" description="Disordered" evidence="1">
    <location>
        <begin position="294"/>
        <end position="316"/>
    </location>
</feature>
<dbReference type="Proteomes" id="UP000694888">
    <property type="component" value="Unplaced"/>
</dbReference>